<proteinExistence type="predicted"/>
<gene>
    <name evidence="1" type="ORF">IWW36_001553</name>
</gene>
<protein>
    <submittedName>
        <fullName evidence="1">Uncharacterized protein</fullName>
    </submittedName>
</protein>
<organism evidence="1 2">
    <name type="scientific">Coemansia brasiliensis</name>
    <dbReference type="NCBI Taxonomy" id="2650707"/>
    <lineage>
        <taxon>Eukaryota</taxon>
        <taxon>Fungi</taxon>
        <taxon>Fungi incertae sedis</taxon>
        <taxon>Zoopagomycota</taxon>
        <taxon>Kickxellomycotina</taxon>
        <taxon>Kickxellomycetes</taxon>
        <taxon>Kickxellales</taxon>
        <taxon>Kickxellaceae</taxon>
        <taxon>Coemansia</taxon>
    </lineage>
</organism>
<dbReference type="AlphaFoldDB" id="A0A9W8IDR1"/>
<reference evidence="1" key="1">
    <citation type="submission" date="2022-07" db="EMBL/GenBank/DDBJ databases">
        <title>Phylogenomic reconstructions and comparative analyses of Kickxellomycotina fungi.</title>
        <authorList>
            <person name="Reynolds N.K."/>
            <person name="Stajich J.E."/>
            <person name="Barry K."/>
            <person name="Grigoriev I.V."/>
            <person name="Crous P."/>
            <person name="Smith M.E."/>
        </authorList>
    </citation>
    <scope>NUCLEOTIDE SEQUENCE</scope>
    <source>
        <strain evidence="1">NRRL 1566</strain>
    </source>
</reference>
<keyword evidence="2" id="KW-1185">Reference proteome</keyword>
<accession>A0A9W8IDR1</accession>
<sequence length="82" mass="9473">MDIVAMYGFNAELLGKSAAEFAMFRPWISLSKPTGDQNGRQPYPWIHYFHLYVAHFIHHYLSDVHFGERRADIIGPPCLLLP</sequence>
<dbReference type="EMBL" id="JANBUW010000021">
    <property type="protein sequence ID" value="KAJ2850927.1"/>
    <property type="molecule type" value="Genomic_DNA"/>
</dbReference>
<dbReference type="Proteomes" id="UP001139887">
    <property type="component" value="Unassembled WGS sequence"/>
</dbReference>
<comment type="caution">
    <text evidence="1">The sequence shown here is derived from an EMBL/GenBank/DDBJ whole genome shotgun (WGS) entry which is preliminary data.</text>
</comment>
<evidence type="ECO:0000313" key="1">
    <source>
        <dbReference type="EMBL" id="KAJ2850927.1"/>
    </source>
</evidence>
<name>A0A9W8IDR1_9FUNG</name>
<evidence type="ECO:0000313" key="2">
    <source>
        <dbReference type="Proteomes" id="UP001139887"/>
    </source>
</evidence>